<evidence type="ECO:0000256" key="1">
    <source>
        <dbReference type="SAM" id="Phobius"/>
    </source>
</evidence>
<organism evidence="3 4">
    <name type="scientific">Litoreibacter ponti</name>
    <dbReference type="NCBI Taxonomy" id="1510457"/>
    <lineage>
        <taxon>Bacteria</taxon>
        <taxon>Pseudomonadati</taxon>
        <taxon>Pseudomonadota</taxon>
        <taxon>Alphaproteobacteria</taxon>
        <taxon>Rhodobacterales</taxon>
        <taxon>Roseobacteraceae</taxon>
        <taxon>Litoreibacter</taxon>
    </lineage>
</organism>
<name>A0A2T6BM35_9RHOB</name>
<feature type="transmembrane region" description="Helical" evidence="1">
    <location>
        <begin position="224"/>
        <end position="248"/>
    </location>
</feature>
<feature type="signal peptide" evidence="2">
    <location>
        <begin position="1"/>
        <end position="17"/>
    </location>
</feature>
<gene>
    <name evidence="3" type="ORF">C8N43_1806</name>
</gene>
<proteinExistence type="predicted"/>
<evidence type="ECO:0000256" key="2">
    <source>
        <dbReference type="SAM" id="SignalP"/>
    </source>
</evidence>
<evidence type="ECO:0000313" key="4">
    <source>
        <dbReference type="Proteomes" id="UP000243978"/>
    </source>
</evidence>
<keyword evidence="4" id="KW-1185">Reference proteome</keyword>
<evidence type="ECO:0000313" key="3">
    <source>
        <dbReference type="EMBL" id="PTX57140.1"/>
    </source>
</evidence>
<dbReference type="Pfam" id="PF09608">
    <property type="entry name" value="Alph_Pro_TM"/>
    <property type="match status" value="1"/>
</dbReference>
<keyword evidence="2" id="KW-0732">Signal</keyword>
<dbReference type="RefSeq" id="WP_107845268.1">
    <property type="nucleotide sequence ID" value="NZ_QBKS01000001.1"/>
</dbReference>
<keyword evidence="1" id="KW-1133">Transmembrane helix</keyword>
<feature type="chain" id="PRO_5015743144" evidence="2">
    <location>
        <begin position="18"/>
        <end position="250"/>
    </location>
</feature>
<dbReference type="Proteomes" id="UP000243978">
    <property type="component" value="Unassembled WGS sequence"/>
</dbReference>
<dbReference type="AlphaFoldDB" id="A0A2T6BM35"/>
<keyword evidence="1" id="KW-0472">Membrane</keyword>
<reference evidence="3 4" key="1">
    <citation type="submission" date="2018-04" db="EMBL/GenBank/DDBJ databases">
        <title>Genomic Encyclopedia of Archaeal and Bacterial Type Strains, Phase II (KMG-II): from individual species to whole genera.</title>
        <authorList>
            <person name="Goeker M."/>
        </authorList>
    </citation>
    <scope>NUCLEOTIDE SEQUENCE [LARGE SCALE GENOMIC DNA]</scope>
    <source>
        <strain evidence="3 4">DSM 100977</strain>
    </source>
</reference>
<dbReference type="InterPro" id="IPR019088">
    <property type="entry name" value="CHP02186-rel_TM"/>
</dbReference>
<protein>
    <submittedName>
        <fullName evidence="3">Uncharacterized protein (TIGR02186 family)</fullName>
    </submittedName>
</protein>
<dbReference type="OrthoDB" id="9815212at2"/>
<comment type="caution">
    <text evidence="3">The sequence shown here is derived from an EMBL/GenBank/DDBJ whole genome shotgun (WGS) entry which is preliminary data.</text>
</comment>
<dbReference type="EMBL" id="QBKS01000001">
    <property type="protein sequence ID" value="PTX57140.1"/>
    <property type="molecule type" value="Genomic_DNA"/>
</dbReference>
<sequence>MIRALLLLVLLALPAAAEEVVAGLSRDEVAITANFDGSDILIYGAVKRDAPISDGDMDVIITISGPAEPVSVRRKDRRLGIWVNTDVVEVDRAPSFYAVASSGVLSDVLSNTEDLRNRISIPRAIRSVGAPASVANAATFTEALIRIRTKDDLYQRRDETVKVYDDTLFSTTVDLPANLVEGPYATRIFLVRGGSVVDRFDTVINVNKVGLERWIYDLAHDRPLIYGLLSLFIAIAAGWLASAVFRYIRF</sequence>
<accession>A0A2T6BM35</accession>
<keyword evidence="1" id="KW-0812">Transmembrane</keyword>